<protein>
    <submittedName>
        <fullName evidence="3">Uncharacterized protein</fullName>
    </submittedName>
</protein>
<sequence length="109" mass="13120">MKNWIEDRFTKSNHKTSKKDNKLPIINLGTHKKRTVILWIIFMAGFIFAVYKNFTAINIHTVHEKAIIKEEVVDTSDIQSFATDFIKTYYTWENNREYMYFILTHIMLR</sequence>
<evidence type="ECO:0000256" key="2">
    <source>
        <dbReference type="SAM" id="Phobius"/>
    </source>
</evidence>
<name>A0A385Q262_9FIRM</name>
<dbReference type="EMBL" id="CP032364">
    <property type="protein sequence ID" value="AYA99677.1"/>
    <property type="molecule type" value="Genomic_DNA"/>
</dbReference>
<keyword evidence="4" id="KW-1185">Reference proteome</keyword>
<dbReference type="KEGG" id="lua:D4A81_06845"/>
<keyword evidence="2" id="KW-0812">Transmembrane</keyword>
<dbReference type="OrthoDB" id="4084447at2"/>
<feature type="compositionally biased region" description="Basic and acidic residues" evidence="1">
    <location>
        <begin position="1"/>
        <end position="10"/>
    </location>
</feature>
<reference evidence="3 4" key="1">
    <citation type="submission" date="2018-09" db="EMBL/GenBank/DDBJ databases">
        <title>Genome sequencing of Lachnoanaerobaculum umeaense DSM 23576.</title>
        <authorList>
            <person name="Kook J.-K."/>
            <person name="Park S.-N."/>
            <person name="Lim Y.K."/>
        </authorList>
    </citation>
    <scope>NUCLEOTIDE SEQUENCE [LARGE SCALE GENOMIC DNA]</scope>
    <source>
        <strain evidence="4">DSM 23576 \ CCUG 58757</strain>
    </source>
</reference>
<dbReference type="Proteomes" id="UP000265562">
    <property type="component" value="Chromosome"/>
</dbReference>
<accession>A0A385Q262</accession>
<gene>
    <name evidence="3" type="ORF">D4A81_06845</name>
</gene>
<organism evidence="3 4">
    <name type="scientific">Lachnoanaerobaculum umeaense</name>
    <dbReference type="NCBI Taxonomy" id="617123"/>
    <lineage>
        <taxon>Bacteria</taxon>
        <taxon>Bacillati</taxon>
        <taxon>Bacillota</taxon>
        <taxon>Clostridia</taxon>
        <taxon>Lachnospirales</taxon>
        <taxon>Lachnospiraceae</taxon>
        <taxon>Lachnoanaerobaculum</taxon>
    </lineage>
</organism>
<proteinExistence type="predicted"/>
<evidence type="ECO:0000313" key="4">
    <source>
        <dbReference type="Proteomes" id="UP000265562"/>
    </source>
</evidence>
<feature type="region of interest" description="Disordered" evidence="1">
    <location>
        <begin position="1"/>
        <end position="20"/>
    </location>
</feature>
<feature type="transmembrane region" description="Helical" evidence="2">
    <location>
        <begin position="36"/>
        <end position="54"/>
    </location>
</feature>
<dbReference type="AlphaFoldDB" id="A0A385Q262"/>
<evidence type="ECO:0000256" key="1">
    <source>
        <dbReference type="SAM" id="MobiDB-lite"/>
    </source>
</evidence>
<keyword evidence="2" id="KW-1133">Transmembrane helix</keyword>
<keyword evidence="2" id="KW-0472">Membrane</keyword>
<evidence type="ECO:0000313" key="3">
    <source>
        <dbReference type="EMBL" id="AYA99677.1"/>
    </source>
</evidence>